<dbReference type="SUPFAM" id="SSF51735">
    <property type="entry name" value="NAD(P)-binding Rossmann-fold domains"/>
    <property type="match status" value="2"/>
</dbReference>
<feature type="region of interest" description="C-terminal hotdog fold" evidence="6">
    <location>
        <begin position="1078"/>
        <end position="1225"/>
    </location>
</feature>
<dbReference type="Pfam" id="PF21089">
    <property type="entry name" value="PKS_DH_N"/>
    <property type="match status" value="1"/>
</dbReference>
<dbReference type="InterPro" id="IPR032821">
    <property type="entry name" value="PKS_assoc"/>
</dbReference>
<dbReference type="PANTHER" id="PTHR43775">
    <property type="entry name" value="FATTY ACID SYNTHASE"/>
    <property type="match status" value="1"/>
</dbReference>
<dbReference type="InterPro" id="IPR049900">
    <property type="entry name" value="PKS_mFAS_DH"/>
</dbReference>
<dbReference type="CDD" id="cd05274">
    <property type="entry name" value="KR_FAS_SDR_x"/>
    <property type="match status" value="1"/>
</dbReference>
<dbReference type="Gene3D" id="3.30.70.3290">
    <property type="match status" value="1"/>
</dbReference>
<name>A0A9P8VPN3_9PEZI</name>
<dbReference type="SMART" id="SM00823">
    <property type="entry name" value="PKS_PP"/>
    <property type="match status" value="1"/>
</dbReference>
<dbReference type="SMART" id="SM00829">
    <property type="entry name" value="PKS_ER"/>
    <property type="match status" value="1"/>
</dbReference>
<dbReference type="GO" id="GO:0004312">
    <property type="term" value="F:fatty acid synthase activity"/>
    <property type="evidence" value="ECO:0007669"/>
    <property type="project" value="TreeGrafter"/>
</dbReference>
<dbReference type="Gene3D" id="1.10.1200.10">
    <property type="entry name" value="ACP-like"/>
    <property type="match status" value="1"/>
</dbReference>
<dbReference type="InterPro" id="IPR014043">
    <property type="entry name" value="Acyl_transferase_dom"/>
</dbReference>
<dbReference type="OrthoDB" id="329835at2759"/>
<dbReference type="GO" id="GO:0031177">
    <property type="term" value="F:phosphopantetheine binding"/>
    <property type="evidence" value="ECO:0007669"/>
    <property type="project" value="InterPro"/>
</dbReference>
<keyword evidence="3" id="KW-0808">Transferase</keyword>
<keyword evidence="11" id="KW-1185">Reference proteome</keyword>
<dbReference type="InterPro" id="IPR036736">
    <property type="entry name" value="ACP-like_sf"/>
</dbReference>
<dbReference type="InterPro" id="IPR001227">
    <property type="entry name" value="Ac_transferase_dom_sf"/>
</dbReference>
<dbReference type="SMART" id="SM00826">
    <property type="entry name" value="PKS_DH"/>
    <property type="match status" value="1"/>
</dbReference>
<evidence type="ECO:0000256" key="5">
    <source>
        <dbReference type="ARBA" id="ARBA00023268"/>
    </source>
</evidence>
<proteinExistence type="predicted"/>
<dbReference type="GO" id="GO:0016491">
    <property type="term" value="F:oxidoreductase activity"/>
    <property type="evidence" value="ECO:0007669"/>
    <property type="project" value="UniProtKB-KW"/>
</dbReference>
<keyword evidence="1" id="KW-0596">Phosphopantetheine</keyword>
<dbReference type="Pfam" id="PF14765">
    <property type="entry name" value="PS-DH"/>
    <property type="match status" value="1"/>
</dbReference>
<feature type="active site" description="Proton acceptor; for dehydratase activity" evidence="6">
    <location>
        <position position="956"/>
    </location>
</feature>
<dbReference type="InterPro" id="IPR057326">
    <property type="entry name" value="KR_dom"/>
</dbReference>
<keyword evidence="5" id="KW-0511">Multifunctional enzyme</keyword>
<feature type="domain" description="Ketosynthase family 3 (KS3)" evidence="8">
    <location>
        <begin position="1"/>
        <end position="426"/>
    </location>
</feature>
<gene>
    <name evidence="10" type="ORF">F5X68DRAFT_163105</name>
</gene>
<dbReference type="InterPro" id="IPR016035">
    <property type="entry name" value="Acyl_Trfase/lysoPLipase"/>
</dbReference>
<dbReference type="SUPFAM" id="SSF47336">
    <property type="entry name" value="ACP-like"/>
    <property type="match status" value="1"/>
</dbReference>
<dbReference type="SUPFAM" id="SSF53901">
    <property type="entry name" value="Thiolase-like"/>
    <property type="match status" value="1"/>
</dbReference>
<dbReference type="PANTHER" id="PTHR43775:SF29">
    <property type="entry name" value="ASPERFURANONE POLYKETIDE SYNTHASE AFOG-RELATED"/>
    <property type="match status" value="1"/>
</dbReference>
<evidence type="ECO:0000259" key="8">
    <source>
        <dbReference type="PROSITE" id="PS52004"/>
    </source>
</evidence>
<dbReference type="Pfam" id="PF00698">
    <property type="entry name" value="Acyl_transf_1"/>
    <property type="match status" value="1"/>
</dbReference>
<dbReference type="SUPFAM" id="SSF50129">
    <property type="entry name" value="GroES-like"/>
    <property type="match status" value="1"/>
</dbReference>
<feature type="active site" description="Proton donor; for dehydratase activity" evidence="6">
    <location>
        <position position="1143"/>
    </location>
</feature>
<evidence type="ECO:0000256" key="4">
    <source>
        <dbReference type="ARBA" id="ARBA00023002"/>
    </source>
</evidence>
<dbReference type="SUPFAM" id="SSF52151">
    <property type="entry name" value="FabD/lysophospholipase-like"/>
    <property type="match status" value="1"/>
</dbReference>
<dbReference type="Pfam" id="PF23297">
    <property type="entry name" value="ACP_SdgA_C"/>
    <property type="match status" value="1"/>
</dbReference>
<keyword evidence="4" id="KW-0560">Oxidoreductase</keyword>
<dbReference type="InterPro" id="IPR020843">
    <property type="entry name" value="ER"/>
</dbReference>
<dbReference type="PROSITE" id="PS00012">
    <property type="entry name" value="PHOSPHOPANTETHEINE"/>
    <property type="match status" value="1"/>
</dbReference>
<dbReference type="PROSITE" id="PS52004">
    <property type="entry name" value="KS3_2"/>
    <property type="match status" value="1"/>
</dbReference>
<dbReference type="Gene3D" id="3.40.50.720">
    <property type="entry name" value="NAD(P)-binding Rossmann-like Domain"/>
    <property type="match status" value="3"/>
</dbReference>
<dbReference type="Pfam" id="PF00109">
    <property type="entry name" value="ketoacyl-synt"/>
    <property type="match status" value="1"/>
</dbReference>
<reference evidence="10" key="1">
    <citation type="journal article" date="2021" name="Nat. Commun.">
        <title>Genetic determinants of endophytism in the Arabidopsis root mycobiome.</title>
        <authorList>
            <person name="Mesny F."/>
            <person name="Miyauchi S."/>
            <person name="Thiergart T."/>
            <person name="Pickel B."/>
            <person name="Atanasova L."/>
            <person name="Karlsson M."/>
            <person name="Huettel B."/>
            <person name="Barry K.W."/>
            <person name="Haridas S."/>
            <person name="Chen C."/>
            <person name="Bauer D."/>
            <person name="Andreopoulos W."/>
            <person name="Pangilinan J."/>
            <person name="LaButti K."/>
            <person name="Riley R."/>
            <person name="Lipzen A."/>
            <person name="Clum A."/>
            <person name="Drula E."/>
            <person name="Henrissat B."/>
            <person name="Kohler A."/>
            <person name="Grigoriev I.V."/>
            <person name="Martin F.M."/>
            <person name="Hacquard S."/>
        </authorList>
    </citation>
    <scope>NUCLEOTIDE SEQUENCE</scope>
    <source>
        <strain evidence="10">MPI-SDFR-AT-0117</strain>
    </source>
</reference>
<dbReference type="Pfam" id="PF08240">
    <property type="entry name" value="ADH_N"/>
    <property type="match status" value="1"/>
</dbReference>
<dbReference type="InterPro" id="IPR013968">
    <property type="entry name" value="PKS_KR"/>
</dbReference>
<dbReference type="SMART" id="SM00827">
    <property type="entry name" value="PKS_AT"/>
    <property type="match status" value="1"/>
</dbReference>
<dbReference type="GO" id="GO:0030639">
    <property type="term" value="P:polyketide biosynthetic process"/>
    <property type="evidence" value="ECO:0007669"/>
    <property type="project" value="UniProtKB-ARBA"/>
</dbReference>
<dbReference type="Gene3D" id="3.40.47.10">
    <property type="match status" value="1"/>
</dbReference>
<evidence type="ECO:0000256" key="3">
    <source>
        <dbReference type="ARBA" id="ARBA00022679"/>
    </source>
</evidence>
<dbReference type="InterPro" id="IPR056501">
    <property type="entry name" value="NAD-bd_HRPKS_sdrA"/>
</dbReference>
<dbReference type="InterPro" id="IPR020806">
    <property type="entry name" value="PKS_PP-bd"/>
</dbReference>
<dbReference type="CDD" id="cd05195">
    <property type="entry name" value="enoyl_red"/>
    <property type="match status" value="1"/>
</dbReference>
<dbReference type="InterPro" id="IPR011032">
    <property type="entry name" value="GroES-like_sf"/>
</dbReference>
<dbReference type="PROSITE" id="PS50075">
    <property type="entry name" value="CARRIER"/>
    <property type="match status" value="1"/>
</dbReference>
<dbReference type="InterPro" id="IPR014031">
    <property type="entry name" value="Ketoacyl_synth_C"/>
</dbReference>
<dbReference type="EMBL" id="JAGSXJ010000001">
    <property type="protein sequence ID" value="KAH6697431.1"/>
    <property type="molecule type" value="Genomic_DNA"/>
</dbReference>
<accession>A0A9P8VPN3</accession>
<dbReference type="Pfam" id="PF08659">
    <property type="entry name" value="KR"/>
    <property type="match status" value="1"/>
</dbReference>
<dbReference type="SMART" id="SM00822">
    <property type="entry name" value="PKS_KR"/>
    <property type="match status" value="1"/>
</dbReference>
<feature type="domain" description="PKS/mFAS DH" evidence="9">
    <location>
        <begin position="924"/>
        <end position="1225"/>
    </location>
</feature>
<dbReference type="InterPro" id="IPR049551">
    <property type="entry name" value="PKS_DH_C"/>
</dbReference>
<dbReference type="SUPFAM" id="SSF55048">
    <property type="entry name" value="Probable ACP-binding domain of malonyl-CoA ACP transacylase"/>
    <property type="match status" value="1"/>
</dbReference>
<comment type="caution">
    <text evidence="10">The sequence shown here is derived from an EMBL/GenBank/DDBJ whole genome shotgun (WGS) entry which is preliminary data.</text>
</comment>
<keyword evidence="2" id="KW-0597">Phosphoprotein</keyword>
<dbReference type="InterPro" id="IPR014030">
    <property type="entry name" value="Ketoacyl_synth_N"/>
</dbReference>
<dbReference type="Proteomes" id="UP000770015">
    <property type="component" value="Unassembled WGS sequence"/>
</dbReference>
<dbReference type="Pfam" id="PF02801">
    <property type="entry name" value="Ketoacyl-synt_C"/>
    <property type="match status" value="1"/>
</dbReference>
<dbReference type="InterPro" id="IPR020841">
    <property type="entry name" value="PKS_Beta-ketoAc_synthase_dom"/>
</dbReference>
<dbReference type="Gene3D" id="3.40.366.10">
    <property type="entry name" value="Malonyl-Coenzyme A Acyl Carrier Protein, domain 2"/>
    <property type="match status" value="1"/>
</dbReference>
<protein>
    <submittedName>
        <fullName evidence="10">Phenolpthiocerol synthesis polyketide synthase ppsA</fullName>
    </submittedName>
</protein>
<dbReference type="GO" id="GO:0006633">
    <property type="term" value="P:fatty acid biosynthetic process"/>
    <property type="evidence" value="ECO:0007669"/>
    <property type="project" value="TreeGrafter"/>
</dbReference>
<dbReference type="Gene3D" id="3.90.180.10">
    <property type="entry name" value="Medium-chain alcohol dehydrogenases, catalytic domain"/>
    <property type="match status" value="1"/>
</dbReference>
<dbReference type="PROSITE" id="PS52019">
    <property type="entry name" value="PKS_MFAS_DH"/>
    <property type="match status" value="1"/>
</dbReference>
<dbReference type="InterPro" id="IPR042104">
    <property type="entry name" value="PKS_dehydratase_sf"/>
</dbReference>
<organism evidence="10 11">
    <name type="scientific">Plectosphaerella plurivora</name>
    <dbReference type="NCBI Taxonomy" id="936078"/>
    <lineage>
        <taxon>Eukaryota</taxon>
        <taxon>Fungi</taxon>
        <taxon>Dikarya</taxon>
        <taxon>Ascomycota</taxon>
        <taxon>Pezizomycotina</taxon>
        <taxon>Sordariomycetes</taxon>
        <taxon>Hypocreomycetidae</taxon>
        <taxon>Glomerellales</taxon>
        <taxon>Plectosphaerellaceae</taxon>
        <taxon>Plectosphaerella</taxon>
    </lineage>
</organism>
<evidence type="ECO:0000256" key="6">
    <source>
        <dbReference type="PROSITE-ProRule" id="PRU01363"/>
    </source>
</evidence>
<dbReference type="InterPro" id="IPR016036">
    <property type="entry name" value="Malonyl_transacylase_ACP-bd"/>
</dbReference>
<dbReference type="InterPro" id="IPR049552">
    <property type="entry name" value="PKS_DH_N"/>
</dbReference>
<dbReference type="InterPro" id="IPR020807">
    <property type="entry name" value="PKS_DH"/>
</dbReference>
<dbReference type="InterPro" id="IPR050091">
    <property type="entry name" value="PKS_NRPS_Biosynth_Enz"/>
</dbReference>
<evidence type="ECO:0000259" key="9">
    <source>
        <dbReference type="PROSITE" id="PS52019"/>
    </source>
</evidence>
<evidence type="ECO:0000313" key="11">
    <source>
        <dbReference type="Proteomes" id="UP000770015"/>
    </source>
</evidence>
<dbReference type="SMART" id="SM00825">
    <property type="entry name" value="PKS_KS"/>
    <property type="match status" value="1"/>
</dbReference>
<dbReference type="CDD" id="cd00833">
    <property type="entry name" value="PKS"/>
    <property type="match status" value="1"/>
</dbReference>
<dbReference type="InterPro" id="IPR006162">
    <property type="entry name" value="Ppantetheine_attach_site"/>
</dbReference>
<evidence type="ECO:0000256" key="2">
    <source>
        <dbReference type="ARBA" id="ARBA00022553"/>
    </source>
</evidence>
<evidence type="ECO:0000313" key="10">
    <source>
        <dbReference type="EMBL" id="KAH6697431.1"/>
    </source>
</evidence>
<dbReference type="Gene3D" id="3.10.129.110">
    <property type="entry name" value="Polyketide synthase dehydratase"/>
    <property type="match status" value="1"/>
</dbReference>
<feature type="domain" description="Carrier" evidence="7">
    <location>
        <begin position="2257"/>
        <end position="2336"/>
    </location>
</feature>
<dbReference type="Pfam" id="PF23114">
    <property type="entry name" value="NAD-bd_HRPKS_sdrA"/>
    <property type="match status" value="1"/>
</dbReference>
<dbReference type="InterPro" id="IPR036291">
    <property type="entry name" value="NAD(P)-bd_dom_sf"/>
</dbReference>
<dbReference type="InterPro" id="IPR009081">
    <property type="entry name" value="PP-bd_ACP"/>
</dbReference>
<evidence type="ECO:0000256" key="1">
    <source>
        <dbReference type="ARBA" id="ARBA00022450"/>
    </source>
</evidence>
<sequence length="2349" mass="257304">MENIAIIGMSCRFPGAASSIDGFWRMLKEGQSAWSEFPADRLNINGFYHPDGHRQGSIHFKGAHFLRNNLASFDAAFFSMTEEELKALDPQQRLLLETSYEAIESAGLRIEDLKGSDTSVYVGAFVRDYEQISLRDMDFQPRYAATGSGTAIMSNRISYFYDLRGPSMTVDTGCSGSMVALHQACQSIYAGNSTLAIAGGAGLVLTPNTMMPMTALNFLSPDGKSYTFDSRANGYGRGEGVGLVILKKLCDALKDNDPIRAVIRSSHLSQDGRTAGITLPNPEAQMFNIRRAYEQANLNFDQTGYVECHGTGTQAGDTAELKAIAQTLAHDRSPDSPLILGSVKPNIGHLEGAAGIAGVIKAALVVENASIPPNINFKEGNPSIKFKEWKLQVPTEPRSWPISGIRRASVNCFGFGGTNAHAILDEGEHYVKTHRRKLLESSSQPAEPVTYTSQRQLLLLSGPNKQSVERVTEALADHVAGLPLDLSQKDMDNIAYTLGCRRSNFKWKGFVTAAGKTELLQALSTFHPDDFVPSDPVPDFKIAFTFCGQGAQRPQMGRDLMHFPVFRKSLELASEYLKRELLCSYDLVEEMMKPATNSVINEPHISQPATTALQVALVDLLASFGIRPTAVVGHSSGEIAAAYACSIISRETAWAVSYHRGVCAKRLKERARPRGSMCFVALSEPAALALIAKYSGKVDVSVACINSSKSVTLSGNARDMATVVRDVRSRNIFCREVATGVAYHTKHMESIKQEYLDAMNHIPQAAQTLTCEMYSTLTGKRMREADCAPQYWADNLVSPVQFADAMTAMIEVTRPDMVLELGPHAVLKAPTLENINTSSFPGPVQYSAALSKTGDEESAFLSALGHLWTHGCEIDMSQIITRNGTTTGLDTLTSLPLYPWDHTKTFWHESTVTKEYRLREHGRKDLIGAPSADTSPQEPRWRGFLRISENPWLKDHQIQQTIIYPAAGMISTAIEGARQQIPDGIEVSGFEVLNMEIRKPMVIPESDFGLETMVNMKRTSPDSSKTGVSFEWSIYARVQDGPWTHHANGTVHAVATPGHAASATEVDKAASRAISRPSSSINVKQYYDSLDRIGMNYGPYFRNITNLVKGDGASIGTITVADTKASMPAGYEFNHIVHPTALDSAFQLLFALDDRPMVPTSIDSVYVSAKASLTAGDHLLGCAKAKKQGLRGAEATIALTNTSWSDASIVVKGLHLTALSPPNYIPSHRNLCSEMQWKEDYTTSLTGSFEKLLELMTHKYGQISILQVGGSHFVGKRILELLESPRGSAARVARYSFSSMGGVSFRYAMEDFGQIQLRHVAERRTLRAPSDTPKYHLIIHLSYFSKTAAIEKYLHPDGILIKREDEKRTADYESDSACSVDEAAHRVTLRYLHGKQEVAIPMSTTPVFEKLRQDCRQQSVMILLPDEVSADLLQLKDNLLAQLSAMYVGVYDCRLQDVANGNVSLINCIVISLLDLASIPFFWKCREEDFYFFKAMRDVAKSILWVTQGAVGATRRPQSAVVTGLVRTLASEDPEISLVTMSLGCETSLSASTTSRVILKALKRSMLLEVERQPRELEYMESGNRLLIPRLQVSRPLNENLEEDPCRLPQTKQLFLGGERKTWMVKTTGDNSKPFEKAFFVPQKFSTPLGPNEVEINMTGAALHQSDLNTFMGLSRSENIGVDVQGIVTSLGSGVKGLRIGDWVVGMASGGAFSNRLRLERRFVKRIVGSLLTCIPSIWVTIYYSLAMRCRITPRTRVLVHRGATAIGQIAIQIARITGAKVYTTICNNGTDEKCQKSILMDGFGFANEEIEDCSQPGWDARLLQKTGGHLMDIVLVPGEIPFNCSVVKKTGTVVHIDGSSVGQSVASPSRTDHSTIRINFADLFSEEPDLVADIFKQVKKFIRRFAQHLRMTLKPHVYSIKYLSHALGAVKENADLGATLVVADERSVVRVAAKPAVKHLSACIDGGTYVLAGGLGGLGRAIAQHMVANGARNLLFLSRSSNLSTEASEFMQSLTARGVVARHCAVDICDAPALRQTINSMTPKMPPVSGVIQGAAVLRDKLFEMMTYDDWRTAVLPKTQGTMNLVNVFDHPDRKPWFLFLSSSSGVIGNRGQANYAAGNTFMDALAGSGLIHGRAVSLDIGPVEEVGMVAEDVETMKKLRETGFLGIRRCDFLRIIERAIGGDVGPDEALPSQVVLGVGTGGLLRQNKPSDPFWAPTALYSHLNLIDMPAPDLAAIEGPSALRPTEMEVPRDSVDKAEEFISEALKVELGLRLATVGAEDIDLDRSIASYGVDSLLAVQIRNWAAKRIGLNLSVFVILGEEPMRELCRSMAEQVCDRGEAGENDRQN</sequence>
<dbReference type="InterPro" id="IPR016039">
    <property type="entry name" value="Thiolase-like"/>
</dbReference>
<feature type="region of interest" description="N-terminal hotdog fold" evidence="6">
    <location>
        <begin position="924"/>
        <end position="1058"/>
    </location>
</feature>
<dbReference type="Pfam" id="PF16197">
    <property type="entry name" value="KAsynt_C_assoc"/>
    <property type="match status" value="1"/>
</dbReference>
<evidence type="ECO:0000259" key="7">
    <source>
        <dbReference type="PROSITE" id="PS50075"/>
    </source>
</evidence>
<dbReference type="InterPro" id="IPR013154">
    <property type="entry name" value="ADH-like_N"/>
</dbReference>